<reference evidence="3" key="1">
    <citation type="submission" date="2020-10" db="EMBL/GenBank/DDBJ databases">
        <authorList>
            <person name="Gilroy R."/>
        </authorList>
    </citation>
    <scope>NUCLEOTIDE SEQUENCE</scope>
    <source>
        <strain evidence="3">ChiSjej1B19-7085</strain>
    </source>
</reference>
<evidence type="ECO:0000313" key="4">
    <source>
        <dbReference type="Proteomes" id="UP000886785"/>
    </source>
</evidence>
<proteinExistence type="predicted"/>
<feature type="domain" description="VWFA" evidence="2">
    <location>
        <begin position="170"/>
        <end position="348"/>
    </location>
</feature>
<dbReference type="CDD" id="cd01465">
    <property type="entry name" value="vWA_subgroup"/>
    <property type="match status" value="1"/>
</dbReference>
<feature type="signal peptide" evidence="1">
    <location>
        <begin position="1"/>
        <end position="29"/>
    </location>
</feature>
<dbReference type="InterPro" id="IPR021908">
    <property type="entry name" value="YfbK_C"/>
</dbReference>
<organism evidence="3 4">
    <name type="scientific">Candidatus Gallacutalibacter pullicola</name>
    <dbReference type="NCBI Taxonomy" id="2840830"/>
    <lineage>
        <taxon>Bacteria</taxon>
        <taxon>Bacillati</taxon>
        <taxon>Bacillota</taxon>
        <taxon>Clostridia</taxon>
        <taxon>Eubacteriales</taxon>
        <taxon>Candidatus Gallacutalibacter</taxon>
    </lineage>
</organism>
<dbReference type="InterPro" id="IPR002035">
    <property type="entry name" value="VWF_A"/>
</dbReference>
<dbReference type="Pfam" id="PF12034">
    <property type="entry name" value="YfbK_C"/>
    <property type="match status" value="1"/>
</dbReference>
<dbReference type="PANTHER" id="PTHR10579">
    <property type="entry name" value="CALCIUM-ACTIVATED CHLORIDE CHANNEL REGULATOR"/>
    <property type="match status" value="1"/>
</dbReference>
<dbReference type="Gene3D" id="3.40.50.410">
    <property type="entry name" value="von Willebrand factor, type A domain"/>
    <property type="match status" value="1"/>
</dbReference>
<dbReference type="Pfam" id="PF12450">
    <property type="entry name" value="vWF_A"/>
    <property type="match status" value="1"/>
</dbReference>
<dbReference type="EMBL" id="DVHF01000135">
    <property type="protein sequence ID" value="HIR58135.1"/>
    <property type="molecule type" value="Genomic_DNA"/>
</dbReference>
<dbReference type="Pfam" id="PF00092">
    <property type="entry name" value="VWA"/>
    <property type="match status" value="1"/>
</dbReference>
<dbReference type="InterPro" id="IPR051266">
    <property type="entry name" value="CLCR"/>
</dbReference>
<dbReference type="SUPFAM" id="SSF53300">
    <property type="entry name" value="vWA-like"/>
    <property type="match status" value="1"/>
</dbReference>
<name>A0A9D1J2C9_9FIRM</name>
<gene>
    <name evidence="3" type="ORF">IAA54_10760</name>
</gene>
<dbReference type="AlphaFoldDB" id="A0A9D1J2C9"/>
<evidence type="ECO:0000256" key="1">
    <source>
        <dbReference type="SAM" id="SignalP"/>
    </source>
</evidence>
<keyword evidence="1" id="KW-0732">Signal</keyword>
<dbReference type="Proteomes" id="UP000886785">
    <property type="component" value="Unassembled WGS sequence"/>
</dbReference>
<dbReference type="SMART" id="SM00327">
    <property type="entry name" value="VWA"/>
    <property type="match status" value="1"/>
</dbReference>
<accession>A0A9D1J2C9</accession>
<evidence type="ECO:0000259" key="2">
    <source>
        <dbReference type="PROSITE" id="PS50234"/>
    </source>
</evidence>
<evidence type="ECO:0000313" key="3">
    <source>
        <dbReference type="EMBL" id="HIR58135.1"/>
    </source>
</evidence>
<dbReference type="PANTHER" id="PTHR10579:SF43">
    <property type="entry name" value="ZINC FINGER (C3HC4-TYPE RING FINGER) FAMILY PROTEIN"/>
    <property type="match status" value="1"/>
</dbReference>
<dbReference type="InterPro" id="IPR036465">
    <property type="entry name" value="vWFA_dom_sf"/>
</dbReference>
<comment type="caution">
    <text evidence="3">The sequence shown here is derived from an EMBL/GenBank/DDBJ whole genome shotgun (WGS) entry which is preliminary data.</text>
</comment>
<protein>
    <submittedName>
        <fullName evidence="3">VWA domain-containing protein</fullName>
    </submittedName>
</protein>
<dbReference type="InterPro" id="IPR022156">
    <property type="entry name" value="Uncharacterised_YfbK_N"/>
</dbReference>
<dbReference type="PROSITE" id="PS50234">
    <property type="entry name" value="VWFA"/>
    <property type="match status" value="1"/>
</dbReference>
<reference evidence="3" key="2">
    <citation type="journal article" date="2021" name="PeerJ">
        <title>Extensive microbial diversity within the chicken gut microbiome revealed by metagenomics and culture.</title>
        <authorList>
            <person name="Gilroy R."/>
            <person name="Ravi A."/>
            <person name="Getino M."/>
            <person name="Pursley I."/>
            <person name="Horton D.L."/>
            <person name="Alikhan N.F."/>
            <person name="Baker D."/>
            <person name="Gharbi K."/>
            <person name="Hall N."/>
            <person name="Watson M."/>
            <person name="Adriaenssens E.M."/>
            <person name="Foster-Nyarko E."/>
            <person name="Jarju S."/>
            <person name="Secka A."/>
            <person name="Antonio M."/>
            <person name="Oren A."/>
            <person name="Chaudhuri R.R."/>
            <person name="La Ragione R."/>
            <person name="Hildebrand F."/>
            <person name="Pallen M.J."/>
        </authorList>
    </citation>
    <scope>NUCLEOTIDE SEQUENCE</scope>
    <source>
        <strain evidence="3">ChiSjej1B19-7085</strain>
    </source>
</reference>
<sequence>MRKQRVNKGISIFLTAMSVILLPACSSSAPPYYWADTFASTAATAQEAASSIDSDIEVQSHNTEEYGYIKENSFLSVKANPFSTFAADVDTASYANIRRMILSGEKPPADAVRLEEMINYFSYDYPQPQGGEPFSVTTELAPCPWNEETQLLLIGLQAEKMPEDMLPASNLVFLIDVSGSMSDANKLPLVKRAFLLLLENMTANDRISIVTYASSDAVIIDGASAEEKTEIMTAIENLEAGGSTHGSKGIETAYELAEKHYISGGNNRVILATDGDLNVGITSEGELTRLIQKKKESGIFLSVMGFGTGNIKDNKMEALADNGNGNYSYIDTIDEARKVLVEEIGGTLFTVAKDVKLQVEFNPNVVKGYRLIGYENRLMSAEDFSDDSKDGGEIGAGHRVTALYEIVKADSAYEIPELDSRYDQDNENKDSQDLESSEWLAVNIRYKEPDEDSSRLLVYPVTDAMLHQTMSENMSFAAGVAQFGMILRESEYLGTTTLEDVRIRLETLPSVSEDEYKQELLYLMDKV</sequence>
<feature type="chain" id="PRO_5038821954" evidence="1">
    <location>
        <begin position="30"/>
        <end position="527"/>
    </location>
</feature>